<dbReference type="STRING" id="1195246.AGRI_09725"/>
<dbReference type="InterPro" id="IPR011664">
    <property type="entry name" value="Abi_system_AbiD/AbiF-like"/>
</dbReference>
<comment type="caution">
    <text evidence="1">The sequence shown here is derived from an EMBL/GenBank/DDBJ whole genome shotgun (WGS) entry which is preliminary data.</text>
</comment>
<organism evidence="1 2">
    <name type="scientific">Alishewanella agri BL06</name>
    <dbReference type="NCBI Taxonomy" id="1195246"/>
    <lineage>
        <taxon>Bacteria</taxon>
        <taxon>Pseudomonadati</taxon>
        <taxon>Pseudomonadota</taxon>
        <taxon>Gammaproteobacteria</taxon>
        <taxon>Alteromonadales</taxon>
        <taxon>Alteromonadaceae</taxon>
        <taxon>Alishewanella</taxon>
    </lineage>
</organism>
<dbReference type="Proteomes" id="UP000035062">
    <property type="component" value="Unassembled WGS sequence"/>
</dbReference>
<accession>I9P287</accession>
<sequence>MTATTYTKPPRSIPDQIALLQQRNLHIADVSVAEHYLAYIGYYRLSAYWLPFELPGQTASRNHQFQPGTNFDAIVALYAFDRELRLLVMEAIELIEVALRSQWVNTLALASGNAHCYLDASLFKDPWQHLSDVAKVARDLADSKETFVTHYRNQYNQPFMPPVWAMAETLSLGALSRWYKATKDNKVKMAVARAFSMPTVEIMEGVLHELTYIRNLCAHHSRLWNRKMTLQLPNIKKLKAYMQQEPSLDGNGQPKLKADGTVAMQLKREIYNYLLVMIVMMQKTSPDSSWQQRLASHINKVTAAQQLAMGFPTNWQTLAIWQGGRV</sequence>
<dbReference type="eggNOG" id="COG4823">
    <property type="taxonomic scope" value="Bacteria"/>
</dbReference>
<reference evidence="1 2" key="1">
    <citation type="journal article" date="2012" name="J. Bacteriol.">
        <title>Genome Sequence of Pectin-Degrading Alishewanella agri, Isolated from Landfill Soil.</title>
        <authorList>
            <person name="Kim J."/>
            <person name="Jung J."/>
            <person name="Sung J.S."/>
            <person name="Chun J."/>
            <person name="Park W."/>
        </authorList>
    </citation>
    <scope>NUCLEOTIDE SEQUENCE [LARGE SCALE GENOMIC DNA]</scope>
    <source>
        <strain evidence="1 2">BL06</strain>
    </source>
</reference>
<dbReference type="PATRIC" id="fig|1195246.3.peg.1920"/>
<keyword evidence="2" id="KW-1185">Reference proteome</keyword>
<evidence type="ECO:0000313" key="2">
    <source>
        <dbReference type="Proteomes" id="UP000035062"/>
    </source>
</evidence>
<protein>
    <submittedName>
        <fullName evidence="1">Abi-like family protein</fullName>
    </submittedName>
</protein>
<dbReference type="AlphaFoldDB" id="I9P287"/>
<evidence type="ECO:0000313" key="1">
    <source>
        <dbReference type="EMBL" id="EIW89057.1"/>
    </source>
</evidence>
<name>I9P287_9ALTE</name>
<gene>
    <name evidence="1" type="ORF">AGRI_09725</name>
</gene>
<proteinExistence type="predicted"/>
<dbReference type="RefSeq" id="WP_008984791.1">
    <property type="nucleotide sequence ID" value="NZ_AKKU01000015.1"/>
</dbReference>
<dbReference type="Pfam" id="PF07751">
    <property type="entry name" value="Abi_2"/>
    <property type="match status" value="1"/>
</dbReference>
<dbReference type="EMBL" id="AKKU01000015">
    <property type="protein sequence ID" value="EIW89057.1"/>
    <property type="molecule type" value="Genomic_DNA"/>
</dbReference>